<keyword evidence="6 12" id="KW-0862">Zinc</keyword>
<dbReference type="PROSITE" id="PS51915">
    <property type="entry name" value="ZAD"/>
    <property type="match status" value="1"/>
</dbReference>
<dbReference type="EMBL" id="CAKOGL010000002">
    <property type="protein sequence ID" value="CAH2083896.1"/>
    <property type="molecule type" value="Genomic_DNA"/>
</dbReference>
<dbReference type="PANTHER" id="PTHR24409:SF331">
    <property type="entry name" value="ZINC FINGER PROTEIN 322A"/>
    <property type="match status" value="1"/>
</dbReference>
<feature type="binding site" evidence="12">
    <location>
        <position position="61"/>
    </location>
    <ligand>
        <name>Zn(2+)</name>
        <dbReference type="ChEBI" id="CHEBI:29105"/>
    </ligand>
</feature>
<dbReference type="Proteomes" id="UP001153954">
    <property type="component" value="Unassembled WGS sequence"/>
</dbReference>
<keyword evidence="3 12" id="KW-0479">Metal-binding</keyword>
<feature type="binding site" evidence="12">
    <location>
        <position position="11"/>
    </location>
    <ligand>
        <name>Zn(2+)</name>
        <dbReference type="ChEBI" id="CHEBI:29105"/>
    </ligand>
</feature>
<organism evidence="16 17">
    <name type="scientific">Euphydryas editha</name>
    <name type="common">Edith's checkerspot</name>
    <dbReference type="NCBI Taxonomy" id="104508"/>
    <lineage>
        <taxon>Eukaryota</taxon>
        <taxon>Metazoa</taxon>
        <taxon>Ecdysozoa</taxon>
        <taxon>Arthropoda</taxon>
        <taxon>Hexapoda</taxon>
        <taxon>Insecta</taxon>
        <taxon>Pterygota</taxon>
        <taxon>Neoptera</taxon>
        <taxon>Endopterygota</taxon>
        <taxon>Lepidoptera</taxon>
        <taxon>Glossata</taxon>
        <taxon>Ditrysia</taxon>
        <taxon>Papilionoidea</taxon>
        <taxon>Nymphalidae</taxon>
        <taxon>Nymphalinae</taxon>
        <taxon>Euphydryas</taxon>
    </lineage>
</organism>
<dbReference type="InterPro" id="IPR036236">
    <property type="entry name" value="Znf_C2H2_sf"/>
</dbReference>
<feature type="domain" description="ZAD" evidence="15">
    <location>
        <begin position="9"/>
        <end position="88"/>
    </location>
</feature>
<feature type="domain" description="C2H2-type" evidence="14">
    <location>
        <begin position="354"/>
        <end position="381"/>
    </location>
</feature>
<evidence type="ECO:0000313" key="17">
    <source>
        <dbReference type="Proteomes" id="UP001153954"/>
    </source>
</evidence>
<dbReference type="FunFam" id="3.30.160.60:FF:000062">
    <property type="entry name" value="RB-associated KRAB zinc finger protein-like"/>
    <property type="match status" value="1"/>
</dbReference>
<keyword evidence="8" id="KW-0804">Transcription</keyword>
<dbReference type="SMART" id="SM00355">
    <property type="entry name" value="ZnF_C2H2"/>
    <property type="match status" value="10"/>
</dbReference>
<dbReference type="GO" id="GO:0000981">
    <property type="term" value="F:DNA-binding transcription factor activity, RNA polymerase II-specific"/>
    <property type="evidence" value="ECO:0007669"/>
    <property type="project" value="TreeGrafter"/>
</dbReference>
<feature type="domain" description="C2H2-type" evidence="14">
    <location>
        <begin position="297"/>
        <end position="324"/>
    </location>
</feature>
<comment type="caution">
    <text evidence="16">The sequence shown here is derived from an EMBL/GenBank/DDBJ whole genome shotgun (WGS) entry which is preliminary data.</text>
</comment>
<feature type="domain" description="C2H2-type" evidence="14">
    <location>
        <begin position="382"/>
        <end position="409"/>
    </location>
</feature>
<evidence type="ECO:0000256" key="10">
    <source>
        <dbReference type="ARBA" id="ARBA00068876"/>
    </source>
</evidence>
<feature type="domain" description="C2H2-type" evidence="14">
    <location>
        <begin position="410"/>
        <end position="437"/>
    </location>
</feature>
<evidence type="ECO:0000259" key="15">
    <source>
        <dbReference type="PROSITE" id="PS51915"/>
    </source>
</evidence>
<evidence type="ECO:0000256" key="6">
    <source>
        <dbReference type="ARBA" id="ARBA00022833"/>
    </source>
</evidence>
<keyword evidence="9" id="KW-0539">Nucleus</keyword>
<dbReference type="AlphaFoldDB" id="A0AAU9TA06"/>
<proteinExistence type="inferred from homology"/>
<dbReference type="PANTHER" id="PTHR24409">
    <property type="entry name" value="ZINC FINGER PROTEIN 142"/>
    <property type="match status" value="1"/>
</dbReference>
<comment type="subcellular location">
    <subcellularLocation>
        <location evidence="1">Nucleus</location>
    </subcellularLocation>
</comment>
<keyword evidence="5 11" id="KW-0863">Zinc-finger</keyword>
<dbReference type="InterPro" id="IPR012934">
    <property type="entry name" value="Znf_AD"/>
</dbReference>
<reference evidence="16" key="1">
    <citation type="submission" date="2022-03" db="EMBL/GenBank/DDBJ databases">
        <authorList>
            <person name="Tunstrom K."/>
        </authorList>
    </citation>
    <scope>NUCLEOTIDE SEQUENCE</scope>
</reference>
<evidence type="ECO:0000256" key="3">
    <source>
        <dbReference type="ARBA" id="ARBA00022723"/>
    </source>
</evidence>
<accession>A0AAU9TA06</accession>
<evidence type="ECO:0000313" key="16">
    <source>
        <dbReference type="EMBL" id="CAH2083896.1"/>
    </source>
</evidence>
<dbReference type="Pfam" id="PF07776">
    <property type="entry name" value="zf-AD"/>
    <property type="match status" value="1"/>
</dbReference>
<keyword evidence="17" id="KW-1185">Reference proteome</keyword>
<feature type="domain" description="C2H2-type" evidence="14">
    <location>
        <begin position="326"/>
        <end position="353"/>
    </location>
</feature>
<dbReference type="SUPFAM" id="SSF57667">
    <property type="entry name" value="beta-beta-alpha zinc fingers"/>
    <property type="match status" value="3"/>
</dbReference>
<dbReference type="GO" id="GO:0005634">
    <property type="term" value="C:nucleus"/>
    <property type="evidence" value="ECO:0007669"/>
    <property type="project" value="UniProtKB-SubCell"/>
</dbReference>
<feature type="domain" description="C2H2-type" evidence="14">
    <location>
        <begin position="438"/>
        <end position="466"/>
    </location>
</feature>
<dbReference type="Gene3D" id="3.40.1800.20">
    <property type="match status" value="1"/>
</dbReference>
<evidence type="ECO:0000256" key="11">
    <source>
        <dbReference type="PROSITE-ProRule" id="PRU00042"/>
    </source>
</evidence>
<dbReference type="PROSITE" id="PS00028">
    <property type="entry name" value="ZINC_FINGER_C2H2_1"/>
    <property type="match status" value="8"/>
</dbReference>
<gene>
    <name evidence="16" type="ORF">EEDITHA_LOCUS516</name>
</gene>
<feature type="region of interest" description="Disordered" evidence="13">
    <location>
        <begin position="505"/>
        <end position="532"/>
    </location>
</feature>
<dbReference type="SMART" id="SM00868">
    <property type="entry name" value="zf-AD"/>
    <property type="match status" value="1"/>
</dbReference>
<keyword evidence="4" id="KW-0677">Repeat</keyword>
<dbReference type="GO" id="GO:0008270">
    <property type="term" value="F:zinc ion binding"/>
    <property type="evidence" value="ECO:0007669"/>
    <property type="project" value="UniProtKB-UniRule"/>
</dbReference>
<evidence type="ECO:0000256" key="1">
    <source>
        <dbReference type="ARBA" id="ARBA00004123"/>
    </source>
</evidence>
<dbReference type="Gene3D" id="3.30.160.60">
    <property type="entry name" value="Classic Zinc Finger"/>
    <property type="match status" value="7"/>
</dbReference>
<evidence type="ECO:0000256" key="2">
    <source>
        <dbReference type="ARBA" id="ARBA00006991"/>
    </source>
</evidence>
<keyword evidence="7" id="KW-0805">Transcription regulation</keyword>
<dbReference type="SUPFAM" id="SSF57716">
    <property type="entry name" value="Glucocorticoid receptor-like (DNA-binding domain)"/>
    <property type="match status" value="1"/>
</dbReference>
<feature type="binding site" evidence="12">
    <location>
        <position position="64"/>
    </location>
    <ligand>
        <name>Zn(2+)</name>
        <dbReference type="ChEBI" id="CHEBI:29105"/>
    </ligand>
</feature>
<feature type="binding site" evidence="12">
    <location>
        <position position="14"/>
    </location>
    <ligand>
        <name>Zn(2+)</name>
        <dbReference type="ChEBI" id="CHEBI:29105"/>
    </ligand>
</feature>
<comment type="similarity">
    <text evidence="2">Belongs to the krueppel C2H2-type zinc-finger protein family.</text>
</comment>
<dbReference type="FunFam" id="3.30.160.60:FF:000100">
    <property type="entry name" value="Zinc finger 45-like"/>
    <property type="match status" value="2"/>
</dbReference>
<dbReference type="GO" id="GO:0000977">
    <property type="term" value="F:RNA polymerase II transcription regulatory region sequence-specific DNA binding"/>
    <property type="evidence" value="ECO:0007669"/>
    <property type="project" value="TreeGrafter"/>
</dbReference>
<evidence type="ECO:0000256" key="5">
    <source>
        <dbReference type="ARBA" id="ARBA00022771"/>
    </source>
</evidence>
<feature type="compositionally biased region" description="Polar residues" evidence="13">
    <location>
        <begin position="516"/>
        <end position="532"/>
    </location>
</feature>
<dbReference type="FunFam" id="3.30.160.60:FF:000446">
    <property type="entry name" value="Zinc finger protein"/>
    <property type="match status" value="1"/>
</dbReference>
<protein>
    <recommendedName>
        <fullName evidence="10">Zinc finger protein 865</fullName>
    </recommendedName>
</protein>
<evidence type="ECO:0000256" key="9">
    <source>
        <dbReference type="ARBA" id="ARBA00023242"/>
    </source>
</evidence>
<evidence type="ECO:0000256" key="12">
    <source>
        <dbReference type="PROSITE-ProRule" id="PRU01263"/>
    </source>
</evidence>
<name>A0AAU9TA06_EUPED</name>
<dbReference type="FunFam" id="3.30.160.60:FF:000145">
    <property type="entry name" value="Zinc finger protein 574"/>
    <property type="match status" value="1"/>
</dbReference>
<feature type="domain" description="C2H2-type" evidence="14">
    <location>
        <begin position="227"/>
        <end position="254"/>
    </location>
</feature>
<dbReference type="InterPro" id="IPR013087">
    <property type="entry name" value="Znf_C2H2_type"/>
</dbReference>
<sequence>MSTLENVYCLCRLCASLKSSAKLVNLVLDEEMRNSVVNKLNRFNINVNFNCPDDGLPWSICLTCNKSLDKAFDFICEVEKAQKLLENLIDVNIKTENQVSDDDIYESSSPVLDVNIKIKSENDTQLPRITEVKTEKFIGLKRKETKLKKVENLDGVPLAQLKMSWKDYNWQCAYCDTLFPTIDELKSHSLQFHECCNPYRCTDCNIRKLKLDSFIAHVKRHRKYLKLSCFKCHKKFTKTSQVRNHYNTHIKTKYACTGCNETFMSPEELDKHSNSYNRDLRIRQLPPMAMQSLNDGLTCTVCQKSFKYKGTLTNHLLIHTDRKREHTCEKCGKRFLSKQNLAGHMMLHDDVRPYPCEICKFRFRTSGQLRMHVGIHDGVKPFKCDQCGRCFRLRKQLMNHSIVHTDTMPYICSYCNKGFRFKSILDQHIRQHTGVKPYSCQHCERRFTNWPNYNKHMKRRHGTNMAKKKRTPKGVYPIDPATGEMITYEETNKTNEWKKVLLEGSRKPGRPKLNHKNSSINTETVEQNIVNN</sequence>
<dbReference type="Pfam" id="PF00096">
    <property type="entry name" value="zf-C2H2"/>
    <property type="match status" value="5"/>
</dbReference>
<evidence type="ECO:0000256" key="8">
    <source>
        <dbReference type="ARBA" id="ARBA00023163"/>
    </source>
</evidence>
<evidence type="ECO:0000256" key="4">
    <source>
        <dbReference type="ARBA" id="ARBA00022737"/>
    </source>
</evidence>
<evidence type="ECO:0000259" key="14">
    <source>
        <dbReference type="PROSITE" id="PS50157"/>
    </source>
</evidence>
<evidence type="ECO:0000256" key="13">
    <source>
        <dbReference type="SAM" id="MobiDB-lite"/>
    </source>
</evidence>
<dbReference type="PROSITE" id="PS50157">
    <property type="entry name" value="ZINC_FINGER_C2H2_2"/>
    <property type="match status" value="7"/>
</dbReference>
<evidence type="ECO:0000256" key="7">
    <source>
        <dbReference type="ARBA" id="ARBA00023015"/>
    </source>
</evidence>